<keyword evidence="5" id="KW-0175">Coiled coil</keyword>
<dbReference type="Proteomes" id="UP000534388">
    <property type="component" value="Unassembled WGS sequence"/>
</dbReference>
<feature type="coiled-coil region" evidence="5">
    <location>
        <begin position="477"/>
        <end position="508"/>
    </location>
</feature>
<accession>A0A7W2EU41</accession>
<dbReference type="InterPro" id="IPR024478">
    <property type="entry name" value="HlyB_4HB_MCP"/>
</dbReference>
<evidence type="ECO:0000313" key="9">
    <source>
        <dbReference type="EMBL" id="MBA5638600.1"/>
    </source>
</evidence>
<dbReference type="PANTHER" id="PTHR43531">
    <property type="entry name" value="PROTEIN ICFG"/>
    <property type="match status" value="1"/>
</dbReference>
<name>A0A7W2EU41_9BURK</name>
<feature type="transmembrane region" description="Helical" evidence="7">
    <location>
        <begin position="189"/>
        <end position="208"/>
    </location>
</feature>
<dbReference type="GO" id="GO:0006935">
    <property type="term" value="P:chemotaxis"/>
    <property type="evidence" value="ECO:0007669"/>
    <property type="project" value="InterPro"/>
</dbReference>
<evidence type="ECO:0000313" key="10">
    <source>
        <dbReference type="Proteomes" id="UP000534388"/>
    </source>
</evidence>
<keyword evidence="7" id="KW-1133">Transmembrane helix</keyword>
<evidence type="ECO:0000256" key="6">
    <source>
        <dbReference type="SAM" id="MobiDB-lite"/>
    </source>
</evidence>
<dbReference type="FunFam" id="1.10.287.950:FF:000001">
    <property type="entry name" value="Methyl-accepting chemotaxis sensory transducer"/>
    <property type="match status" value="1"/>
</dbReference>
<proteinExistence type="inferred from homology"/>
<dbReference type="GO" id="GO:0007165">
    <property type="term" value="P:signal transduction"/>
    <property type="evidence" value="ECO:0007669"/>
    <property type="project" value="UniProtKB-KW"/>
</dbReference>
<dbReference type="InterPro" id="IPR004090">
    <property type="entry name" value="Chemotax_Me-accpt_rcpt"/>
</dbReference>
<feature type="region of interest" description="Disordered" evidence="6">
    <location>
        <begin position="520"/>
        <end position="578"/>
    </location>
</feature>
<dbReference type="SUPFAM" id="SSF58104">
    <property type="entry name" value="Methyl-accepting chemotaxis protein (MCP) signaling domain"/>
    <property type="match status" value="1"/>
</dbReference>
<evidence type="ECO:0000256" key="7">
    <source>
        <dbReference type="SAM" id="Phobius"/>
    </source>
</evidence>
<dbReference type="AlphaFoldDB" id="A0A7W2EU41"/>
<evidence type="ECO:0000256" key="4">
    <source>
        <dbReference type="PROSITE-ProRule" id="PRU00284"/>
    </source>
</evidence>
<dbReference type="InterPro" id="IPR051310">
    <property type="entry name" value="MCP_chemotaxis"/>
</dbReference>
<dbReference type="InterPro" id="IPR004089">
    <property type="entry name" value="MCPsignal_dom"/>
</dbReference>
<keyword evidence="2" id="KW-0488">Methylation</keyword>
<dbReference type="EMBL" id="JACEZT010000010">
    <property type="protein sequence ID" value="MBA5638600.1"/>
    <property type="molecule type" value="Genomic_DNA"/>
</dbReference>
<protein>
    <submittedName>
        <fullName evidence="9">MCP four helix bundle domain-containing protein</fullName>
    </submittedName>
</protein>
<dbReference type="PRINTS" id="PR00260">
    <property type="entry name" value="CHEMTRNSDUCR"/>
</dbReference>
<dbReference type="GO" id="GO:0005886">
    <property type="term" value="C:plasma membrane"/>
    <property type="evidence" value="ECO:0007669"/>
    <property type="project" value="TreeGrafter"/>
</dbReference>
<evidence type="ECO:0000256" key="2">
    <source>
        <dbReference type="ARBA" id="ARBA00022481"/>
    </source>
</evidence>
<dbReference type="CDD" id="cd19411">
    <property type="entry name" value="MCP2201-like_sensor"/>
    <property type="match status" value="1"/>
</dbReference>
<comment type="similarity">
    <text evidence="3">Belongs to the methyl-accepting chemotaxis (MCP) protein family.</text>
</comment>
<keyword evidence="7" id="KW-0812">Transmembrane</keyword>
<dbReference type="InterPro" id="IPR047347">
    <property type="entry name" value="YvaQ-like_sensor"/>
</dbReference>
<keyword evidence="7" id="KW-0472">Membrane</keyword>
<evidence type="ECO:0000256" key="5">
    <source>
        <dbReference type="SAM" id="Coils"/>
    </source>
</evidence>
<feature type="compositionally biased region" description="Low complexity" evidence="6">
    <location>
        <begin position="539"/>
        <end position="553"/>
    </location>
</feature>
<sequence length="578" mass="60423">MKNIKTRTRLATGFGAVLMLMLMVAGIGIWRLQAVAEATRAMIQTSLAKERLISDWDAVTNAAVARTTAAAKSNDPSLIAYFDTATNEAAARSAALQQKLASLLVSREEKALFAELVASGAVYQASGKEVLQLRTDGRLFQARTVFENNYLPSARKYLLQMGQLLALQRTAIDATGADIDATYRNGRTLLLLLSAAAVICGIAAALLLTRVLLRQLGGEPDYARAVTRRIAAGDLGGEIALQHGDTASLMHGMQHMRASLVQIVEQVRSSTDLIAAASIENAAGNQDLSNRTERQASSLEETAASMEELTATVKRNGEHARQANQMAINASAVAEEGGAVVADVIDTMNAIHASAIKITDITSVIDGIAFQTNILALNAAVEAARAGDQGRGFAVVAAEVRNLAHRSAAAAKEIKALIGDSVDKVESGSRLVKQAGTTMGNIVDSVQRVADIMVAITTAGDEQERGIEHICVAITELESVTQQNAALVEEAAAAAETLQSQADRLAQTVDVFRLGGDHAGARAPDRLAPPMAPAPAPAPAISARPAATSRSAPTGQGKGRNRGGSAAMNGALPSYAAR</sequence>
<dbReference type="RefSeq" id="WP_182164311.1">
    <property type="nucleotide sequence ID" value="NZ_JACEZT010000010.1"/>
</dbReference>
<keyword evidence="10" id="KW-1185">Reference proteome</keyword>
<gene>
    <name evidence="9" type="ORF">H3H37_16185</name>
</gene>
<feature type="domain" description="Methyl-accepting transducer" evidence="8">
    <location>
        <begin position="270"/>
        <end position="499"/>
    </location>
</feature>
<dbReference type="PROSITE" id="PS50111">
    <property type="entry name" value="CHEMOTAXIS_TRANSDUC_2"/>
    <property type="match status" value="1"/>
</dbReference>
<dbReference type="CDD" id="cd11386">
    <property type="entry name" value="MCP_signal"/>
    <property type="match status" value="1"/>
</dbReference>
<dbReference type="SMART" id="SM00283">
    <property type="entry name" value="MA"/>
    <property type="match status" value="1"/>
</dbReference>
<comment type="subcellular location">
    <subcellularLocation>
        <location evidence="1">Membrane</location>
    </subcellularLocation>
</comment>
<evidence type="ECO:0000259" key="8">
    <source>
        <dbReference type="PROSITE" id="PS50111"/>
    </source>
</evidence>
<reference evidence="9 10" key="1">
    <citation type="submission" date="2020-07" db="EMBL/GenBank/DDBJ databases">
        <title>Novel species isolated from subtropical streams in China.</title>
        <authorList>
            <person name="Lu H."/>
        </authorList>
    </citation>
    <scope>NUCLEOTIDE SEQUENCE [LARGE SCALE GENOMIC DNA]</scope>
    <source>
        <strain evidence="9 10">LX20W</strain>
    </source>
</reference>
<dbReference type="Pfam" id="PF12729">
    <property type="entry name" value="4HB_MCP_1"/>
    <property type="match status" value="1"/>
</dbReference>
<evidence type="ECO:0000256" key="1">
    <source>
        <dbReference type="ARBA" id="ARBA00004370"/>
    </source>
</evidence>
<organism evidence="9 10">
    <name type="scientific">Rugamonas brunnea</name>
    <dbReference type="NCBI Taxonomy" id="2758569"/>
    <lineage>
        <taxon>Bacteria</taxon>
        <taxon>Pseudomonadati</taxon>
        <taxon>Pseudomonadota</taxon>
        <taxon>Betaproteobacteria</taxon>
        <taxon>Burkholderiales</taxon>
        <taxon>Oxalobacteraceae</taxon>
        <taxon>Telluria group</taxon>
        <taxon>Rugamonas</taxon>
    </lineage>
</organism>
<dbReference type="Pfam" id="PF00015">
    <property type="entry name" value="MCPsignal"/>
    <property type="match status" value="1"/>
</dbReference>
<evidence type="ECO:0000256" key="3">
    <source>
        <dbReference type="ARBA" id="ARBA00029447"/>
    </source>
</evidence>
<dbReference type="PANTHER" id="PTHR43531:SF14">
    <property type="entry name" value="METHYL-ACCEPTING CHEMOTAXIS PROTEIN I-RELATED"/>
    <property type="match status" value="1"/>
</dbReference>
<keyword evidence="4" id="KW-0807">Transducer</keyword>
<dbReference type="GO" id="GO:0004888">
    <property type="term" value="F:transmembrane signaling receptor activity"/>
    <property type="evidence" value="ECO:0007669"/>
    <property type="project" value="InterPro"/>
</dbReference>
<comment type="caution">
    <text evidence="9">The sequence shown here is derived from an EMBL/GenBank/DDBJ whole genome shotgun (WGS) entry which is preliminary data.</text>
</comment>
<dbReference type="Gene3D" id="1.10.287.950">
    <property type="entry name" value="Methyl-accepting chemotaxis protein"/>
    <property type="match status" value="1"/>
</dbReference>